<feature type="transmembrane region" description="Helical" evidence="14">
    <location>
        <begin position="101"/>
        <end position="121"/>
    </location>
</feature>
<evidence type="ECO:0000256" key="9">
    <source>
        <dbReference type="ARBA" id="ARBA00022989"/>
    </source>
</evidence>
<comment type="catalytic activity">
    <reaction evidence="12 14">
        <text>an alpha-D-Man-(1-&gt;2)-alpha-D-Man-(1-&gt;2)-alpha-D-Man-(1-&gt;3)-[alpha-D-Man-(1-&gt;6)]-beta-D-Man-(1-&gt;4)-beta-D-GlcNAc-(1-&gt;4)-alpha-D-GlcNAc-diphospho-di-trans,poly-cis-dolichol + a di-trans,poly-cis-dolichyl beta-D-mannosyl phosphate = an alpha-D-Man-(1-&gt;2)-alpha-D-Man-(1-&gt;2)-alpha-D-Man-(1-&gt;3)-[alpha-D-Man-(1-&gt;3)-alpha-D-Man-(1-&gt;6)]-beta-D-Man-(1-&gt;4)-beta-D-GlcNAc-(1-&gt;4)-alpha-D-GlcNAc-diphospho-di-trans,poly-cis-dolichol + a di-trans,poly-cis-dolichyl phosphate + H(+)</text>
        <dbReference type="Rhea" id="RHEA:29527"/>
        <dbReference type="Rhea" id="RHEA-COMP:19498"/>
        <dbReference type="Rhea" id="RHEA-COMP:19501"/>
        <dbReference type="Rhea" id="RHEA-COMP:19516"/>
        <dbReference type="Rhea" id="RHEA-COMP:19517"/>
        <dbReference type="ChEBI" id="CHEBI:15378"/>
        <dbReference type="ChEBI" id="CHEBI:57683"/>
        <dbReference type="ChEBI" id="CHEBI:58211"/>
        <dbReference type="ChEBI" id="CHEBI:132515"/>
        <dbReference type="ChEBI" id="CHEBI:132516"/>
        <dbReference type="EC" id="2.4.1.258"/>
    </reaction>
    <physiologicalReaction direction="left-to-right" evidence="12 14">
        <dbReference type="Rhea" id="RHEA:29528"/>
    </physiologicalReaction>
</comment>
<evidence type="ECO:0000256" key="10">
    <source>
        <dbReference type="ARBA" id="ARBA00023136"/>
    </source>
</evidence>
<keyword evidence="7 14" id="KW-0812">Transmembrane</keyword>
<comment type="pathway">
    <text evidence="2 14">Protein modification; protein glycosylation.</text>
</comment>
<dbReference type="GO" id="GO:0052925">
    <property type="term" value="F:dol-P-Man:Man(5)GlcNAc(2)-PP-Dol alpha-1,3-mannosyltransferase activity"/>
    <property type="evidence" value="ECO:0007669"/>
    <property type="project" value="UniProtKB-EC"/>
</dbReference>
<evidence type="ECO:0000256" key="13">
    <source>
        <dbReference type="ARBA" id="ARBA00093457"/>
    </source>
</evidence>
<dbReference type="OrthoDB" id="20028at2759"/>
<comment type="similarity">
    <text evidence="13">Belongs to the glycosyltransferase ALG3 family.</text>
</comment>
<organism evidence="15 16">
    <name type="scientific">Aulographum hederae CBS 113979</name>
    <dbReference type="NCBI Taxonomy" id="1176131"/>
    <lineage>
        <taxon>Eukaryota</taxon>
        <taxon>Fungi</taxon>
        <taxon>Dikarya</taxon>
        <taxon>Ascomycota</taxon>
        <taxon>Pezizomycotina</taxon>
        <taxon>Dothideomycetes</taxon>
        <taxon>Pleosporomycetidae</taxon>
        <taxon>Aulographales</taxon>
        <taxon>Aulographaceae</taxon>
    </lineage>
</organism>
<keyword evidence="5 14" id="KW-0328">Glycosyltransferase</keyword>
<dbReference type="UniPathway" id="UPA00378"/>
<feature type="transmembrane region" description="Helical" evidence="14">
    <location>
        <begin position="141"/>
        <end position="162"/>
    </location>
</feature>
<dbReference type="PANTHER" id="PTHR12646:SF0">
    <property type="entry name" value="DOL-P-MAN:MAN(5)GLCNAC(2)-PP-DOL ALPHA-1,3-MANNOSYLTRANSFERASE"/>
    <property type="match status" value="1"/>
</dbReference>
<evidence type="ECO:0000256" key="12">
    <source>
        <dbReference type="ARBA" id="ARBA00049506"/>
    </source>
</evidence>
<comment type="subcellular location">
    <subcellularLocation>
        <location evidence="1 14">Endoplasmic reticulum membrane</location>
        <topology evidence="1 14">Multi-pass membrane protein</topology>
    </subcellularLocation>
</comment>
<keyword evidence="9 14" id="KW-1133">Transmembrane helix</keyword>
<evidence type="ECO:0000256" key="1">
    <source>
        <dbReference type="ARBA" id="ARBA00004477"/>
    </source>
</evidence>
<protein>
    <recommendedName>
        <fullName evidence="4 14">Dol-P-Man:Man(5)GlcNAc(2)-PP-Dol alpha-1,3-mannosyltransferase</fullName>
        <ecNumber evidence="3 14">2.4.1.258</ecNumber>
    </recommendedName>
    <alternativeName>
        <fullName evidence="14">Dol-P-Man-dependent alpha(1-3)-mannosyltransferase</fullName>
    </alternativeName>
</protein>
<dbReference type="EC" id="2.4.1.258" evidence="3 14"/>
<evidence type="ECO:0000256" key="11">
    <source>
        <dbReference type="ARBA" id="ARBA00044743"/>
    </source>
</evidence>
<evidence type="ECO:0000256" key="14">
    <source>
        <dbReference type="RuleBase" id="RU364047"/>
    </source>
</evidence>
<sequence length="418" mass="46981">MNLMTQGQDILTNPRHASWISPLLLAADAVFCGLVIWKIPYTEIDWQAYMEQVAIYNAGERNYSKINGGTGPLVYPGAHVQIYRLLSYVTDGGNDILKAQIIFAGLYLGTLAVVMGCYRAAKAPPYVLPLLILSKRLHSIFVLRLFNDCFAVLFIFLSIYLYQRRMWTAGSVIYSTGLGVKMSALLVLPAIGTTLVQAVGRERTITQVLLIAQMQVLFGYPFKKNIPAYLSRAFELTRQFLYKWTVNWRFVGEDVFLSKPFSWTLLLLHVGLLALFGITRWIKPSKRSVRDTIKLYLALEPDDEVVEAISKRITPDFILTCILTANAVGMLCARSLHYQFYAYIAWASPFLLWRAGFHPVLQYAIWGAQEWAWNVYPSTDVSSGVVVGVLCVTVLGIWWGTAKATAAPASSKKQLHVE</sequence>
<reference evidence="15" key="1">
    <citation type="journal article" date="2020" name="Stud. Mycol.">
        <title>101 Dothideomycetes genomes: a test case for predicting lifestyles and emergence of pathogens.</title>
        <authorList>
            <person name="Haridas S."/>
            <person name="Albert R."/>
            <person name="Binder M."/>
            <person name="Bloem J."/>
            <person name="Labutti K."/>
            <person name="Salamov A."/>
            <person name="Andreopoulos B."/>
            <person name="Baker S."/>
            <person name="Barry K."/>
            <person name="Bills G."/>
            <person name="Bluhm B."/>
            <person name="Cannon C."/>
            <person name="Castanera R."/>
            <person name="Culley D."/>
            <person name="Daum C."/>
            <person name="Ezra D."/>
            <person name="Gonzalez J."/>
            <person name="Henrissat B."/>
            <person name="Kuo A."/>
            <person name="Liang C."/>
            <person name="Lipzen A."/>
            <person name="Lutzoni F."/>
            <person name="Magnuson J."/>
            <person name="Mondo S."/>
            <person name="Nolan M."/>
            <person name="Ohm R."/>
            <person name="Pangilinan J."/>
            <person name="Park H.-J."/>
            <person name="Ramirez L."/>
            <person name="Alfaro M."/>
            <person name="Sun H."/>
            <person name="Tritt A."/>
            <person name="Yoshinaga Y."/>
            <person name="Zwiers L.-H."/>
            <person name="Turgeon B."/>
            <person name="Goodwin S."/>
            <person name="Spatafora J."/>
            <person name="Crous P."/>
            <person name="Grigoriev I."/>
        </authorList>
    </citation>
    <scope>NUCLEOTIDE SEQUENCE</scope>
    <source>
        <strain evidence="15">CBS 113979</strain>
    </source>
</reference>
<keyword evidence="6 14" id="KW-0808">Transferase</keyword>
<feature type="transmembrane region" description="Helical" evidence="14">
    <location>
        <begin position="381"/>
        <end position="402"/>
    </location>
</feature>
<evidence type="ECO:0000256" key="8">
    <source>
        <dbReference type="ARBA" id="ARBA00022824"/>
    </source>
</evidence>
<accession>A0A6G1GW66</accession>
<evidence type="ECO:0000256" key="6">
    <source>
        <dbReference type="ARBA" id="ARBA00022679"/>
    </source>
</evidence>
<gene>
    <name evidence="15" type="ORF">K402DRAFT_395054</name>
</gene>
<dbReference type="GO" id="GO:0005789">
    <property type="term" value="C:endoplasmic reticulum membrane"/>
    <property type="evidence" value="ECO:0007669"/>
    <property type="project" value="UniProtKB-SubCell"/>
</dbReference>
<dbReference type="Pfam" id="PF05208">
    <property type="entry name" value="ALG3"/>
    <property type="match status" value="1"/>
</dbReference>
<name>A0A6G1GW66_9PEZI</name>
<dbReference type="PANTHER" id="PTHR12646">
    <property type="entry name" value="NOT56 - RELATED"/>
    <property type="match status" value="1"/>
</dbReference>
<keyword evidence="10 14" id="KW-0472">Membrane</keyword>
<dbReference type="AlphaFoldDB" id="A0A6G1GW66"/>
<feature type="transmembrane region" description="Helical" evidence="14">
    <location>
        <begin position="340"/>
        <end position="361"/>
    </location>
</feature>
<dbReference type="Proteomes" id="UP000800041">
    <property type="component" value="Unassembled WGS sequence"/>
</dbReference>
<feature type="transmembrane region" description="Helical" evidence="14">
    <location>
        <begin position="20"/>
        <end position="37"/>
    </location>
</feature>
<dbReference type="InterPro" id="IPR007873">
    <property type="entry name" value="Glycosyltransferase_ALG3"/>
</dbReference>
<evidence type="ECO:0000313" key="15">
    <source>
        <dbReference type="EMBL" id="KAF1984999.1"/>
    </source>
</evidence>
<evidence type="ECO:0000256" key="2">
    <source>
        <dbReference type="ARBA" id="ARBA00004922"/>
    </source>
</evidence>
<comment type="function">
    <text evidence="11 14">Dol-P-Man:Man(5)GlcNAc(2)-PP-Dol alpha-1,3-mannosyltransferase that operates in the biosynthetic pathway of dolichol-linked oligosaccharides, the glycan precursors employed in protein asparagine (N)-glycosylation. The assembly of dolichol-linked oligosaccharides begins on the cytosolic side of the endoplasmic reticulum membrane and finishes in its lumen. The sequential addition of sugars to dolichol pyrophosphate produces dolichol-linked oligosaccharides containing fourteen sugars, including two GlcNAcs, nine mannoses and three glucoses. Once assembled, the oligosaccharide is transferred from the lipid to nascent proteins by oligosaccharyltransferases. In the lumen of the endoplasmic reticulum, adds the first dolichyl beta-D-mannosyl phosphate derived mannose in an alpha-1,3 linkage to Man(5)GlcNAc(2)-PP-dolichol to produce Man(6)GlcNAc(2)-PP-dolichol.</text>
</comment>
<keyword evidence="16" id="KW-1185">Reference proteome</keyword>
<proteinExistence type="inferred from homology"/>
<evidence type="ECO:0000256" key="7">
    <source>
        <dbReference type="ARBA" id="ARBA00022692"/>
    </source>
</evidence>
<evidence type="ECO:0000256" key="4">
    <source>
        <dbReference type="ARBA" id="ARBA00015561"/>
    </source>
</evidence>
<dbReference type="EMBL" id="ML977164">
    <property type="protein sequence ID" value="KAF1984999.1"/>
    <property type="molecule type" value="Genomic_DNA"/>
</dbReference>
<keyword evidence="8 14" id="KW-0256">Endoplasmic reticulum</keyword>
<evidence type="ECO:0000256" key="5">
    <source>
        <dbReference type="ARBA" id="ARBA00022676"/>
    </source>
</evidence>
<feature type="transmembrane region" description="Helical" evidence="14">
    <location>
        <begin position="261"/>
        <end position="282"/>
    </location>
</feature>
<evidence type="ECO:0000256" key="3">
    <source>
        <dbReference type="ARBA" id="ARBA00011964"/>
    </source>
</evidence>
<evidence type="ECO:0000313" key="16">
    <source>
        <dbReference type="Proteomes" id="UP000800041"/>
    </source>
</evidence>